<reference evidence="3 4" key="1">
    <citation type="submission" date="2023-09" db="EMBL/GenBank/DDBJ databases">
        <authorList>
            <person name="Rey-Velasco X."/>
        </authorList>
    </citation>
    <scope>NUCLEOTIDE SEQUENCE [LARGE SCALE GENOMIC DNA]</scope>
    <source>
        <strain evidence="3 4">F363</strain>
    </source>
</reference>
<dbReference type="InterPro" id="IPR002931">
    <property type="entry name" value="Transglutaminase-like"/>
</dbReference>
<evidence type="ECO:0000259" key="2">
    <source>
        <dbReference type="Pfam" id="PF01841"/>
    </source>
</evidence>
<organism evidence="3 4">
    <name type="scientific">Autumnicola tepida</name>
    <dbReference type="NCBI Taxonomy" id="3075595"/>
    <lineage>
        <taxon>Bacteria</taxon>
        <taxon>Pseudomonadati</taxon>
        <taxon>Bacteroidota</taxon>
        <taxon>Flavobacteriia</taxon>
        <taxon>Flavobacteriales</taxon>
        <taxon>Flavobacteriaceae</taxon>
        <taxon>Autumnicola</taxon>
    </lineage>
</organism>
<dbReference type="Gene3D" id="2.60.120.1130">
    <property type="match status" value="1"/>
</dbReference>
<dbReference type="EMBL" id="JAVRHQ010000001">
    <property type="protein sequence ID" value="MDT0641544.1"/>
    <property type="molecule type" value="Genomic_DNA"/>
</dbReference>
<evidence type="ECO:0000313" key="3">
    <source>
        <dbReference type="EMBL" id="MDT0641544.1"/>
    </source>
</evidence>
<dbReference type="Proteomes" id="UP001262889">
    <property type="component" value="Unassembled WGS sequence"/>
</dbReference>
<feature type="domain" description="Transglutaminase-like" evidence="2">
    <location>
        <begin position="317"/>
        <end position="392"/>
    </location>
</feature>
<gene>
    <name evidence="3" type="ORF">RM553_01745</name>
</gene>
<accession>A0ABU3C5E3</accession>
<dbReference type="Gene3D" id="2.60.40.3140">
    <property type="match status" value="1"/>
</dbReference>
<dbReference type="Gene3D" id="3.10.620.30">
    <property type="match status" value="1"/>
</dbReference>
<evidence type="ECO:0000313" key="4">
    <source>
        <dbReference type="Proteomes" id="UP001262889"/>
    </source>
</evidence>
<name>A0ABU3C5E3_9FLAO</name>
<keyword evidence="4" id="KW-1185">Reference proteome</keyword>
<feature type="chain" id="PRO_5047297766" evidence="1">
    <location>
        <begin position="18"/>
        <end position="666"/>
    </location>
</feature>
<proteinExistence type="predicted"/>
<sequence>MRKLLSLLFLFTISAGAQDYRFGKVSEEEVLEKVYPLDSTANAAVLYKSQDTHYEVNQHTGFTLVTDVYERIKIYNKDGFDWATKEITVYQDGSDREKVTNLKGYTYNMEDGKLEDEKLRNDGIFDEEINKYHLKTKFTMPAVKEGSVIEFSYSIRSPFLISIDETRLQYSIPIKHLEARVKIPEFFIFKMHSNLKSPLIFDIEQDRESFKYSYQQSNRRMSDYVVSTDYSTNSVDYMQNIYSIEKDNIPALKQEPFVDYLQNYAAFIKWELMYTKFPSSPIKNYSQSWESVTKTIYEGLGRELDQQGYYRKDIDKLLSGISNPATKVAMIYAYVKNKVKWNNFVGYYTDNGLKSAYKDGVGNCADINLMLTSMLKYAGLKANPVLLSTPDNGIPVFPTRNGFNYVISCVELPNQTILLDATDPLASVGELPKRARNFQGRLIREKGTSAWVDLIPTAFSEVKSFLYIGFDEELKIQGKTSKIHQGLHAKRFRENNGMSDEKYLEKLEEKLANYAVSELAVENRKAVNKNIQETYTFTGKNPVEEINGKIYLQPFLFDAMEENPFKAEERSYPVFFDFPSTQDESITLMIPEGYVLESFPESGIIQLNGGEVKYTFLVQQNGMVLNIKSKLDMAKTVFAAEDYDGLKKFYNQIIEKQTEAIVLSKA</sequence>
<keyword evidence="1" id="KW-0732">Signal</keyword>
<comment type="caution">
    <text evidence="3">The sequence shown here is derived from an EMBL/GenBank/DDBJ whole genome shotgun (WGS) entry which is preliminary data.</text>
</comment>
<dbReference type="RefSeq" id="WP_311533256.1">
    <property type="nucleotide sequence ID" value="NZ_JAVRHQ010000001.1"/>
</dbReference>
<evidence type="ECO:0000256" key="1">
    <source>
        <dbReference type="SAM" id="SignalP"/>
    </source>
</evidence>
<dbReference type="Pfam" id="PF01841">
    <property type="entry name" value="Transglut_core"/>
    <property type="match status" value="1"/>
</dbReference>
<feature type="signal peptide" evidence="1">
    <location>
        <begin position="1"/>
        <end position="17"/>
    </location>
</feature>
<protein>
    <submittedName>
        <fullName evidence="3">Transglutaminase domain-containing protein</fullName>
    </submittedName>
</protein>